<dbReference type="RefSeq" id="WP_052563197.1">
    <property type="nucleotide sequence ID" value="NZ_BAFN01000001.1"/>
</dbReference>
<evidence type="ECO:0008006" key="5">
    <source>
        <dbReference type="Google" id="ProtNLM"/>
    </source>
</evidence>
<dbReference type="Proteomes" id="UP000032309">
    <property type="component" value="Unassembled WGS sequence"/>
</dbReference>
<feature type="compositionally biased region" description="Polar residues" evidence="2">
    <location>
        <begin position="460"/>
        <end position="470"/>
    </location>
</feature>
<accession>A0ABQ0JWN0</accession>
<dbReference type="SUPFAM" id="SSF53067">
    <property type="entry name" value="Actin-like ATPase domain"/>
    <property type="match status" value="1"/>
</dbReference>
<evidence type="ECO:0000313" key="3">
    <source>
        <dbReference type="EMBL" id="GAN33147.1"/>
    </source>
</evidence>
<proteinExistence type="predicted"/>
<comment type="caution">
    <text evidence="3">The sequence shown here is derived from an EMBL/GenBank/DDBJ whole genome shotgun (WGS) entry which is preliminary data.</text>
</comment>
<dbReference type="InterPro" id="IPR005883">
    <property type="entry name" value="PilM"/>
</dbReference>
<keyword evidence="4" id="KW-1185">Reference proteome</keyword>
<dbReference type="PANTHER" id="PTHR32432:SF3">
    <property type="entry name" value="ETHANOLAMINE UTILIZATION PROTEIN EUTJ"/>
    <property type="match status" value="1"/>
</dbReference>
<evidence type="ECO:0000256" key="1">
    <source>
        <dbReference type="SAM" id="Coils"/>
    </source>
</evidence>
<dbReference type="EMBL" id="BAFN01000001">
    <property type="protein sequence ID" value="GAN33147.1"/>
    <property type="molecule type" value="Genomic_DNA"/>
</dbReference>
<feature type="compositionally biased region" description="Low complexity" evidence="2">
    <location>
        <begin position="471"/>
        <end position="486"/>
    </location>
</feature>
<feature type="coiled-coil region" evidence="1">
    <location>
        <begin position="380"/>
        <end position="414"/>
    </location>
</feature>
<keyword evidence="1" id="KW-0175">Coiled coil</keyword>
<dbReference type="InterPro" id="IPR050696">
    <property type="entry name" value="FtsA/MreB"/>
</dbReference>
<evidence type="ECO:0000256" key="2">
    <source>
        <dbReference type="SAM" id="MobiDB-lite"/>
    </source>
</evidence>
<dbReference type="Pfam" id="PF11104">
    <property type="entry name" value="PilM_2"/>
    <property type="match status" value="1"/>
</dbReference>
<gene>
    <name evidence="3" type="ORF">BROSI_A1664</name>
</gene>
<organism evidence="3 4">
    <name type="scientific">Candidatus Brocadia sinica JPN1</name>
    <dbReference type="NCBI Taxonomy" id="1197129"/>
    <lineage>
        <taxon>Bacteria</taxon>
        <taxon>Pseudomonadati</taxon>
        <taxon>Planctomycetota</taxon>
        <taxon>Candidatus Brocadiia</taxon>
        <taxon>Candidatus Brocadiales</taxon>
        <taxon>Candidatus Brocadiaceae</taxon>
        <taxon>Candidatus Brocadia</taxon>
    </lineage>
</organism>
<name>A0ABQ0JWN0_9BACT</name>
<protein>
    <recommendedName>
        <fullName evidence="5">Type IV pilus assembly protein PilM</fullName>
    </recommendedName>
</protein>
<dbReference type="Gene3D" id="3.30.420.40">
    <property type="match status" value="1"/>
</dbReference>
<dbReference type="PANTHER" id="PTHR32432">
    <property type="entry name" value="CELL DIVISION PROTEIN FTSA-RELATED"/>
    <property type="match status" value="1"/>
</dbReference>
<dbReference type="InterPro" id="IPR043129">
    <property type="entry name" value="ATPase_NBD"/>
</dbReference>
<feature type="region of interest" description="Disordered" evidence="2">
    <location>
        <begin position="459"/>
        <end position="486"/>
    </location>
</feature>
<evidence type="ECO:0000313" key="4">
    <source>
        <dbReference type="Proteomes" id="UP000032309"/>
    </source>
</evidence>
<sequence length="584" mass="65786">MKFHHLHIPTEIRNFGIRKLSDALTRHRTKTAWGLDIGGRALKAVKIKQTPDRLLVEDMDIIEYSAIPSDGNFLQSPAIQEAIQTFLTKHHIAKTDNVILSIPGQFVLSRFTTIPPVDKKRLRNIVSYEAKQQIPFDLKDIVWDYQQFTEQVPGAESVEIGLFASKRATLDHLLTNISPLRSRLTAIQASPLAISNFISFDQQIDGLAIIINSETENTDLIIVDSLYFWLRSIPISTVDTDLVKEIQRSMEYYKSLTKETVHFKTLFLMGNKFKDPLNVKCITDNFTYEVKVFKALNNFGLSSNISPAYFSENVLHLGAAFGLALQGVGSGRIKINLLPQELIKSAEISKKKPYAIATLGCLALSLLIQYAELHIQISHLRNSSSRYQKVLQDNKEFERKYKNAETLAQAKKSELDLISSIDSSRFTWMEVLDKLLSLIPDNASITSIQSSWIDADTMKTDGTTKQMPSGSSQAKKPATPAKPGASKKLLLMGIKGESKEPSMRFIEEHILKPIQNITLFDHRIPAFKNAEIVPGSSRQVNHKEGGDSYISFEIRWIVKSKEEIQWEENSVSFINGTSTPFKKS</sequence>
<reference evidence="4" key="1">
    <citation type="journal article" date="2015" name="Genome Announc.">
        <title>Draft Genome Sequence of an Anaerobic Ammonium-Oxidizing Bacterium, "Candidatus Brocadia sinica".</title>
        <authorList>
            <person name="Oshiki M."/>
            <person name="Shinyako-Hata K."/>
            <person name="Satoh H."/>
            <person name="Okabe S."/>
        </authorList>
    </citation>
    <scope>NUCLEOTIDE SEQUENCE [LARGE SCALE GENOMIC DNA]</scope>
    <source>
        <strain evidence="4">JPN1</strain>
    </source>
</reference>